<dbReference type="GO" id="GO:0000400">
    <property type="term" value="F:four-way junction DNA binding"/>
    <property type="evidence" value="ECO:0007669"/>
    <property type="project" value="TreeGrafter"/>
</dbReference>
<evidence type="ECO:0000256" key="6">
    <source>
        <dbReference type="ARBA" id="ARBA00023242"/>
    </source>
</evidence>
<keyword evidence="2" id="KW-0547">Nucleotide-binding</keyword>
<keyword evidence="11" id="KW-1185">Reference proteome</keyword>
<comment type="caution">
    <text evidence="10">The sequence shown here is derived from an EMBL/GenBank/DDBJ whole genome shotgun (WGS) entry which is preliminary data.</text>
</comment>
<dbReference type="OrthoDB" id="5957327at2759"/>
<dbReference type="GO" id="GO:0140664">
    <property type="term" value="F:ATP-dependent DNA damage sensor activity"/>
    <property type="evidence" value="ECO:0007669"/>
    <property type="project" value="InterPro"/>
</dbReference>
<organism evidence="10 11">
    <name type="scientific">Hymenochirus boettgeri</name>
    <name type="common">Congo dwarf clawed frog</name>
    <dbReference type="NCBI Taxonomy" id="247094"/>
    <lineage>
        <taxon>Eukaryota</taxon>
        <taxon>Metazoa</taxon>
        <taxon>Chordata</taxon>
        <taxon>Craniata</taxon>
        <taxon>Vertebrata</taxon>
        <taxon>Euteleostomi</taxon>
        <taxon>Amphibia</taxon>
        <taxon>Batrachia</taxon>
        <taxon>Anura</taxon>
        <taxon>Pipoidea</taxon>
        <taxon>Pipidae</taxon>
        <taxon>Pipinae</taxon>
        <taxon>Hymenochirus</taxon>
    </lineage>
</organism>
<dbReference type="Gene3D" id="3.40.50.300">
    <property type="entry name" value="P-loop containing nucleotide triphosphate hydrolases"/>
    <property type="match status" value="1"/>
</dbReference>
<dbReference type="GO" id="GO:0000707">
    <property type="term" value="P:meiotic DNA recombinase assembly"/>
    <property type="evidence" value="ECO:0007669"/>
    <property type="project" value="TreeGrafter"/>
</dbReference>
<dbReference type="InterPro" id="IPR016467">
    <property type="entry name" value="DNA_recomb/repair_RecA-like"/>
</dbReference>
<evidence type="ECO:0000256" key="7">
    <source>
        <dbReference type="ARBA" id="ARBA00040674"/>
    </source>
</evidence>
<proteinExistence type="predicted"/>
<dbReference type="PANTHER" id="PTHR46239:SF1">
    <property type="entry name" value="DNA REPAIR PROTEIN RAD51 HOMOLOG 3"/>
    <property type="match status" value="1"/>
</dbReference>
<reference evidence="10" key="1">
    <citation type="thesis" date="2020" institute="ProQuest LLC" country="789 East Eisenhower Parkway, Ann Arbor, MI, USA">
        <title>Comparative Genomics and Chromosome Evolution.</title>
        <authorList>
            <person name="Mudd A.B."/>
        </authorList>
    </citation>
    <scope>NUCLEOTIDE SEQUENCE</scope>
    <source>
        <strain evidence="10">Female2</strain>
        <tissue evidence="10">Blood</tissue>
    </source>
</reference>
<evidence type="ECO:0000256" key="1">
    <source>
        <dbReference type="ARBA" id="ARBA00004123"/>
    </source>
</evidence>
<dbReference type="GO" id="GO:0005657">
    <property type="term" value="C:replication fork"/>
    <property type="evidence" value="ECO:0007669"/>
    <property type="project" value="TreeGrafter"/>
</dbReference>
<dbReference type="GO" id="GO:0007131">
    <property type="term" value="P:reciprocal meiotic recombination"/>
    <property type="evidence" value="ECO:0007669"/>
    <property type="project" value="TreeGrafter"/>
</dbReference>
<feature type="domain" description="RecA family profile 1" evidence="9">
    <location>
        <begin position="82"/>
        <end position="274"/>
    </location>
</feature>
<gene>
    <name evidence="10" type="ORF">GDO86_003808</name>
</gene>
<dbReference type="CDD" id="cd19492">
    <property type="entry name" value="Rad51C"/>
    <property type="match status" value="1"/>
</dbReference>
<dbReference type="EMBL" id="JAACNH010000002">
    <property type="protein sequence ID" value="KAG8451753.1"/>
    <property type="molecule type" value="Genomic_DNA"/>
</dbReference>
<dbReference type="Pfam" id="PF08423">
    <property type="entry name" value="Rad51"/>
    <property type="match status" value="1"/>
</dbReference>
<dbReference type="InterPro" id="IPR020588">
    <property type="entry name" value="RecA_ATP-bd"/>
</dbReference>
<name>A0A8T2K6I1_9PIPI</name>
<dbReference type="GO" id="GO:0033063">
    <property type="term" value="C:Rad51B-Rad51C-Rad51D-XRCC2 complex"/>
    <property type="evidence" value="ECO:0007669"/>
    <property type="project" value="TreeGrafter"/>
</dbReference>
<dbReference type="PANTHER" id="PTHR46239">
    <property type="entry name" value="DNA REPAIR PROTEIN RAD51 HOMOLOG 3 RAD51C"/>
    <property type="match status" value="1"/>
</dbReference>
<evidence type="ECO:0000256" key="5">
    <source>
        <dbReference type="ARBA" id="ARBA00023204"/>
    </source>
</evidence>
<evidence type="ECO:0000256" key="4">
    <source>
        <dbReference type="ARBA" id="ARBA00022840"/>
    </source>
</evidence>
<comment type="subcellular location">
    <subcellularLocation>
        <location evidence="1">Nucleus</location>
    </subcellularLocation>
</comment>
<keyword evidence="5" id="KW-0234">DNA repair</keyword>
<feature type="region of interest" description="Disordered" evidence="8">
    <location>
        <begin position="275"/>
        <end position="295"/>
    </location>
</feature>
<protein>
    <recommendedName>
        <fullName evidence="7">DNA repair protein RAD51 homolog 3</fullName>
    </recommendedName>
</protein>
<keyword evidence="3" id="KW-0227">DNA damage</keyword>
<dbReference type="GO" id="GO:0008821">
    <property type="term" value="F:crossover junction DNA endonuclease activity"/>
    <property type="evidence" value="ECO:0007669"/>
    <property type="project" value="TreeGrafter"/>
</dbReference>
<evidence type="ECO:0000259" key="9">
    <source>
        <dbReference type="PROSITE" id="PS50162"/>
    </source>
</evidence>
<dbReference type="GO" id="GO:0005524">
    <property type="term" value="F:ATP binding"/>
    <property type="evidence" value="ECO:0007669"/>
    <property type="project" value="UniProtKB-KW"/>
</dbReference>
<dbReference type="GO" id="GO:0033065">
    <property type="term" value="C:Rad51C-XRCC3 complex"/>
    <property type="evidence" value="ECO:0007669"/>
    <property type="project" value="TreeGrafter"/>
</dbReference>
<keyword evidence="4" id="KW-0067">ATP-binding</keyword>
<dbReference type="SUPFAM" id="SSF52540">
    <property type="entry name" value="P-loop containing nucleoside triphosphate hydrolases"/>
    <property type="match status" value="1"/>
</dbReference>
<keyword evidence="6" id="KW-0539">Nucleus</keyword>
<evidence type="ECO:0000313" key="11">
    <source>
        <dbReference type="Proteomes" id="UP000812440"/>
    </source>
</evidence>
<evidence type="ECO:0000256" key="8">
    <source>
        <dbReference type="SAM" id="MobiDB-lite"/>
    </source>
</evidence>
<sequence>MQRDMGSFPLAPAIRVKLIAAGFSTMDTVYGVSAAELSREAGIPIEDALEVLQIVKGERQSRISSQSIQSHTALDLLAQEQSQGFIITFCSALDEILGGGVPIAKITEICGAPGLGKTQLCMQLAVDVQIPECFGGVEGEAVYIDTENSFLVQRLVDLANACVVHCKLITQTHNNEDQLKAMQTFTLDDILSRIYYYSCHNYIELLAQIILLPDFLKDHTKVKLIVIDSIALPFRQNFEDLSLRTQLLNGLGQKLISLANNNSLAHQGFRDAEVAEVDASNPENNPRKRPRDEDF</sequence>
<dbReference type="PIRSF" id="PIRSF005856">
    <property type="entry name" value="Rad51"/>
    <property type="match status" value="1"/>
</dbReference>
<evidence type="ECO:0000256" key="2">
    <source>
        <dbReference type="ARBA" id="ARBA00022741"/>
    </source>
</evidence>
<evidence type="ECO:0000313" key="10">
    <source>
        <dbReference type="EMBL" id="KAG8451753.1"/>
    </source>
</evidence>
<dbReference type="InterPro" id="IPR013632">
    <property type="entry name" value="Rad51_C"/>
</dbReference>
<dbReference type="InterPro" id="IPR027417">
    <property type="entry name" value="P-loop_NTPase"/>
</dbReference>
<dbReference type="Proteomes" id="UP000812440">
    <property type="component" value="Chromosome 2"/>
</dbReference>
<dbReference type="AlphaFoldDB" id="A0A8T2K6I1"/>
<accession>A0A8T2K6I1</accession>
<dbReference type="PROSITE" id="PS50162">
    <property type="entry name" value="RECA_2"/>
    <property type="match status" value="1"/>
</dbReference>
<evidence type="ECO:0000256" key="3">
    <source>
        <dbReference type="ARBA" id="ARBA00022763"/>
    </source>
</evidence>
<dbReference type="InterPro" id="IPR052093">
    <property type="entry name" value="HR_Repair_Mediator"/>
</dbReference>